<protein>
    <recommendedName>
        <fullName evidence="4">Glycosyltransferase RgtA/B/C/D-like domain-containing protein</fullName>
    </recommendedName>
</protein>
<feature type="transmembrane region" description="Helical" evidence="1">
    <location>
        <begin position="196"/>
        <end position="218"/>
    </location>
</feature>
<name>A0ABT5UUR2_EUBLI</name>
<gene>
    <name evidence="2" type="ORF">PTZ04_20755</name>
</gene>
<feature type="transmembrane region" description="Helical" evidence="1">
    <location>
        <begin position="448"/>
        <end position="466"/>
    </location>
</feature>
<feature type="transmembrane region" description="Helical" evidence="1">
    <location>
        <begin position="124"/>
        <end position="143"/>
    </location>
</feature>
<feature type="transmembrane region" description="Helical" evidence="1">
    <location>
        <begin position="396"/>
        <end position="417"/>
    </location>
</feature>
<dbReference type="Proteomes" id="UP001215087">
    <property type="component" value="Unassembled WGS sequence"/>
</dbReference>
<feature type="transmembrane region" description="Helical" evidence="1">
    <location>
        <begin position="12"/>
        <end position="30"/>
    </location>
</feature>
<keyword evidence="1" id="KW-1133">Transmembrane helix</keyword>
<feature type="transmembrane region" description="Helical" evidence="1">
    <location>
        <begin position="266"/>
        <end position="285"/>
    </location>
</feature>
<feature type="transmembrane region" description="Helical" evidence="1">
    <location>
        <begin position="42"/>
        <end position="64"/>
    </location>
</feature>
<feature type="transmembrane region" description="Helical" evidence="1">
    <location>
        <begin position="155"/>
        <end position="176"/>
    </location>
</feature>
<evidence type="ECO:0000313" key="2">
    <source>
        <dbReference type="EMBL" id="MDE1472695.1"/>
    </source>
</evidence>
<keyword evidence="3" id="KW-1185">Reference proteome</keyword>
<dbReference type="EMBL" id="JAQSVD010000018">
    <property type="protein sequence ID" value="MDE1472695.1"/>
    <property type="molecule type" value="Genomic_DNA"/>
</dbReference>
<evidence type="ECO:0000313" key="3">
    <source>
        <dbReference type="Proteomes" id="UP001215087"/>
    </source>
</evidence>
<reference evidence="2 3" key="1">
    <citation type="submission" date="2023-02" db="EMBL/GenBank/DDBJ databases">
        <title>Comparative genome analysis of Eubacterium limosum species.</title>
        <authorList>
            <person name="Bak J.E."/>
        </authorList>
    </citation>
    <scope>NUCLEOTIDE SEQUENCE [LARGE SCALE GENOMIC DNA]</scope>
    <source>
        <strain evidence="2 3">KGMB01548</strain>
    </source>
</reference>
<sequence>MSKFYILCIKFMRFFLFIVFFTFTVVSLFIKPIYNYDDSPGFVSMTPEIFIYVLLGALGLIFLLKYRIVINKISKSWLITIIYIFLGMIFIILVPLKPFSDMEQIFRAAIEVSQFNFSYFSDSIYFRLCPNNVLVSFLYGLLFMAFPKDIIVFKILNIICILLIAQISTRLVSLYYNKYSNLFYLSFLSFGSVFLYINHIYTDIPFTLVSLIAIYLYLKNSNKPVLPIFLLVLLYFIRAVAVIYIIAILLDYFFTYKSNIGSKLKIIFFIFIMCFLMFFGINSLIKSMVNYQNGKESIPVWSYIYMGFNQDEFGFQDGTHSIDRNMKDVVERIRGYDVKEVTEIIAKKEYWMWMEGTYQAQRYAFGENSDESNSKFYYETAATKYLMNNEQTLRKVIDSFIYSQYFILFVLMLYWFVRPQSDKLSVIYLVYMGMFLFYVFWEIKSRYIISLYPFMMIFSIWTLLSLQTNKKGE</sequence>
<proteinExistence type="predicted"/>
<keyword evidence="1" id="KW-0472">Membrane</keyword>
<comment type="caution">
    <text evidence="2">The sequence shown here is derived from an EMBL/GenBank/DDBJ whole genome shotgun (WGS) entry which is preliminary data.</text>
</comment>
<keyword evidence="1" id="KW-0812">Transmembrane</keyword>
<feature type="transmembrane region" description="Helical" evidence="1">
    <location>
        <begin position="423"/>
        <end position="441"/>
    </location>
</feature>
<evidence type="ECO:0000256" key="1">
    <source>
        <dbReference type="SAM" id="Phobius"/>
    </source>
</evidence>
<organism evidence="2 3">
    <name type="scientific">Eubacterium limosum</name>
    <dbReference type="NCBI Taxonomy" id="1736"/>
    <lineage>
        <taxon>Bacteria</taxon>
        <taxon>Bacillati</taxon>
        <taxon>Bacillota</taxon>
        <taxon>Clostridia</taxon>
        <taxon>Eubacteriales</taxon>
        <taxon>Eubacteriaceae</taxon>
        <taxon>Eubacterium</taxon>
    </lineage>
</organism>
<evidence type="ECO:0008006" key="4">
    <source>
        <dbReference type="Google" id="ProtNLM"/>
    </source>
</evidence>
<feature type="transmembrane region" description="Helical" evidence="1">
    <location>
        <begin position="76"/>
        <end position="96"/>
    </location>
</feature>
<accession>A0ABT5UUR2</accession>
<feature type="transmembrane region" description="Helical" evidence="1">
    <location>
        <begin position="225"/>
        <end position="254"/>
    </location>
</feature>
<dbReference type="RefSeq" id="WP_227209299.1">
    <property type="nucleotide sequence ID" value="NZ_JAJCLO010000023.1"/>
</dbReference>